<dbReference type="InterPro" id="IPR016185">
    <property type="entry name" value="PreATP-grasp_dom_sf"/>
</dbReference>
<keyword evidence="3 5" id="KW-0067">ATP-binding</keyword>
<feature type="domain" description="Biotin carboxylation" evidence="7">
    <location>
        <begin position="42"/>
        <end position="504"/>
    </location>
</feature>
<dbReference type="PROSITE" id="PS00867">
    <property type="entry name" value="CPSASE_2"/>
    <property type="match status" value="1"/>
</dbReference>
<evidence type="ECO:0000256" key="5">
    <source>
        <dbReference type="PROSITE-ProRule" id="PRU00409"/>
    </source>
</evidence>
<dbReference type="SUPFAM" id="SSF51246">
    <property type="entry name" value="Rudiment single hybrid motif"/>
    <property type="match status" value="1"/>
</dbReference>
<dbReference type="Proteomes" id="UP000316759">
    <property type="component" value="Unassembled WGS sequence"/>
</dbReference>
<dbReference type="Pfam" id="PF00289">
    <property type="entry name" value="Biotin_carb_N"/>
    <property type="match status" value="1"/>
</dbReference>
<keyword evidence="2 5" id="KW-0547">Nucleotide-binding</keyword>
<organism evidence="8 9">
    <name type="scientific">Fasciola gigantica</name>
    <name type="common">Giant liver fluke</name>
    <dbReference type="NCBI Taxonomy" id="46835"/>
    <lineage>
        <taxon>Eukaryota</taxon>
        <taxon>Metazoa</taxon>
        <taxon>Spiralia</taxon>
        <taxon>Lophotrochozoa</taxon>
        <taxon>Platyhelminthes</taxon>
        <taxon>Trematoda</taxon>
        <taxon>Digenea</taxon>
        <taxon>Plagiorchiida</taxon>
        <taxon>Echinostomata</taxon>
        <taxon>Echinostomatoidea</taxon>
        <taxon>Fasciolidae</taxon>
        <taxon>Fasciola</taxon>
    </lineage>
</organism>
<dbReference type="PANTHER" id="PTHR43778:SF2">
    <property type="entry name" value="PYRUVATE CARBOXYLASE, MITOCHONDRIAL"/>
    <property type="match status" value="1"/>
</dbReference>
<dbReference type="OrthoDB" id="196847at2759"/>
<dbReference type="Pfam" id="PF02785">
    <property type="entry name" value="Biotin_carb_C"/>
    <property type="match status" value="1"/>
</dbReference>
<dbReference type="Pfam" id="PF02786">
    <property type="entry name" value="CPSase_L_D2"/>
    <property type="match status" value="1"/>
</dbReference>
<dbReference type="AlphaFoldDB" id="A0A504YUE5"/>
<evidence type="ECO:0000259" key="7">
    <source>
        <dbReference type="PROSITE" id="PS50979"/>
    </source>
</evidence>
<dbReference type="InterPro" id="IPR005479">
    <property type="entry name" value="CPAse_ATP-bd"/>
</dbReference>
<proteinExistence type="predicted"/>
<dbReference type="InterPro" id="IPR005482">
    <property type="entry name" value="Biotin_COase_C"/>
</dbReference>
<keyword evidence="9" id="KW-1185">Reference proteome</keyword>
<protein>
    <submittedName>
        <fullName evidence="8">Pyruvate carboxylase mitochondrial</fullName>
    </submittedName>
</protein>
<dbReference type="InterPro" id="IPR055268">
    <property type="entry name" value="PCB-like"/>
</dbReference>
<dbReference type="FunFam" id="3.30.470.20:FF:000012">
    <property type="entry name" value="Pyruvate carboxylase"/>
    <property type="match status" value="1"/>
</dbReference>
<sequence length="605" mass="67435">MHLLLSGQRIASTLTRWKLSRTKLTGHSRLFASTNERLQVRPIKKVLVANRGEIAIRVFRACNELGIRTVAIYSQQDTMQMHRQKADESFLIGKDLSPVAAYLNIPEILQIAQERKVDAIHPGYGFLSERWDFAKACEDVGIEFIGPSAKVVKQMGDKVMARQAALDAKVQVVPGSPGPINTVEEAMEFSKTHGLPVILKAAFGGGGRGMRVVRDIKEQFNQLIVLSQSLPQNFELATSEAKAAFGNGALFIEKFLERPRHIEVQILGDKYGNVIHLFERDCSVQRRHQKVVEIAPAPHLDPKIRQSILDDAVRLAKSVGYGNAGTVEFLYDQQSGAYYFMEVNARLQVEHTVSEEVTGVDLVQSQIRLAEGRPLKDLGLTQETVNSFGYAIQCRITTEDPAKNFQPDSGRIDVFRSGEGMGIRLDGASSFAGAMVSPYYDSLLVKVISSAKSFQNAASKMLRSLKEFQIHGVKTNIPFLINVLGHKKFLTGAVDTYFIDENPELFKLPRFQHRAQKLLHYIGNVLVNGPSTPLATDLKPSETEAPVQATPHDAKLPRGWCDVLKESGLRDFPRPCANTEAYCSWIRLCVMPTSPYWPLEFELMI</sequence>
<evidence type="ECO:0000256" key="1">
    <source>
        <dbReference type="ARBA" id="ARBA00022598"/>
    </source>
</evidence>
<dbReference type="GO" id="GO:0006094">
    <property type="term" value="P:gluconeogenesis"/>
    <property type="evidence" value="ECO:0007669"/>
    <property type="project" value="TreeGrafter"/>
</dbReference>
<keyword evidence="8" id="KW-0670">Pyruvate</keyword>
<dbReference type="InterPro" id="IPR005481">
    <property type="entry name" value="BC-like_N"/>
</dbReference>
<gene>
    <name evidence="8" type="ORF">FGIG_08102</name>
</gene>
<feature type="domain" description="ATP-grasp" evidence="6">
    <location>
        <begin position="164"/>
        <end position="371"/>
    </location>
</feature>
<dbReference type="Gene3D" id="3.10.600.10">
    <property type="entry name" value="pyruvate carboxylase f1077a mutant domain"/>
    <property type="match status" value="1"/>
</dbReference>
<dbReference type="SUPFAM" id="SSF56059">
    <property type="entry name" value="Glutathione synthetase ATP-binding domain-like"/>
    <property type="match status" value="1"/>
</dbReference>
<accession>A0A504YUE5</accession>
<dbReference type="PANTHER" id="PTHR43778">
    <property type="entry name" value="PYRUVATE CARBOXYLASE"/>
    <property type="match status" value="1"/>
</dbReference>
<evidence type="ECO:0000313" key="8">
    <source>
        <dbReference type="EMBL" id="TPP65632.1"/>
    </source>
</evidence>
<evidence type="ECO:0000256" key="2">
    <source>
        <dbReference type="ARBA" id="ARBA00022741"/>
    </source>
</evidence>
<dbReference type="GO" id="GO:0005737">
    <property type="term" value="C:cytoplasm"/>
    <property type="evidence" value="ECO:0007669"/>
    <property type="project" value="TreeGrafter"/>
</dbReference>
<dbReference type="InterPro" id="IPR011764">
    <property type="entry name" value="Biotin_carboxylation_dom"/>
</dbReference>
<dbReference type="GO" id="GO:0046872">
    <property type="term" value="F:metal ion binding"/>
    <property type="evidence" value="ECO:0007669"/>
    <property type="project" value="InterPro"/>
</dbReference>
<dbReference type="SMART" id="SM00878">
    <property type="entry name" value="Biotin_carb_C"/>
    <property type="match status" value="1"/>
</dbReference>
<dbReference type="SUPFAM" id="SSF52440">
    <property type="entry name" value="PreATP-grasp domain"/>
    <property type="match status" value="1"/>
</dbReference>
<evidence type="ECO:0000259" key="6">
    <source>
        <dbReference type="PROSITE" id="PS50975"/>
    </source>
</evidence>
<dbReference type="GO" id="GO:0004736">
    <property type="term" value="F:pyruvate carboxylase activity"/>
    <property type="evidence" value="ECO:0007669"/>
    <property type="project" value="TreeGrafter"/>
</dbReference>
<dbReference type="STRING" id="46835.A0A504YUE5"/>
<keyword evidence="4" id="KW-0092">Biotin</keyword>
<keyword evidence="1" id="KW-0436">Ligase</keyword>
<evidence type="ECO:0000256" key="3">
    <source>
        <dbReference type="ARBA" id="ARBA00022840"/>
    </source>
</evidence>
<dbReference type="GO" id="GO:0005524">
    <property type="term" value="F:ATP binding"/>
    <property type="evidence" value="ECO:0007669"/>
    <property type="project" value="UniProtKB-UniRule"/>
</dbReference>
<dbReference type="PROSITE" id="PS50979">
    <property type="entry name" value="BC"/>
    <property type="match status" value="1"/>
</dbReference>
<dbReference type="InterPro" id="IPR011054">
    <property type="entry name" value="Rudment_hybrid_motif"/>
</dbReference>
<comment type="caution">
    <text evidence="8">The sequence shown here is derived from an EMBL/GenBank/DDBJ whole genome shotgun (WGS) entry which is preliminary data.</text>
</comment>
<name>A0A504YUE5_FASGI</name>
<dbReference type="EMBL" id="SUNJ01002904">
    <property type="protein sequence ID" value="TPP65632.1"/>
    <property type="molecule type" value="Genomic_DNA"/>
</dbReference>
<reference evidence="8 9" key="1">
    <citation type="submission" date="2019-04" db="EMBL/GenBank/DDBJ databases">
        <title>Annotation for the trematode Fasciola gigantica.</title>
        <authorList>
            <person name="Choi Y.-J."/>
        </authorList>
    </citation>
    <scope>NUCLEOTIDE SEQUENCE [LARGE SCALE GENOMIC DNA]</scope>
    <source>
        <strain evidence="8">Uganda_cow_1</strain>
    </source>
</reference>
<evidence type="ECO:0000313" key="9">
    <source>
        <dbReference type="Proteomes" id="UP000316759"/>
    </source>
</evidence>
<dbReference type="Gene3D" id="3.30.470.20">
    <property type="entry name" value="ATP-grasp fold, B domain"/>
    <property type="match status" value="1"/>
</dbReference>
<dbReference type="FunFam" id="3.40.50.20:FF:000010">
    <property type="entry name" value="Propionyl-CoA carboxylase subunit alpha"/>
    <property type="match status" value="1"/>
</dbReference>
<dbReference type="PROSITE" id="PS50975">
    <property type="entry name" value="ATP_GRASP"/>
    <property type="match status" value="1"/>
</dbReference>
<dbReference type="InterPro" id="IPR011761">
    <property type="entry name" value="ATP-grasp"/>
</dbReference>
<evidence type="ECO:0000256" key="4">
    <source>
        <dbReference type="ARBA" id="ARBA00023267"/>
    </source>
</evidence>